<organism evidence="1 2">
    <name type="scientific">Multifurca ochricompacta</name>
    <dbReference type="NCBI Taxonomy" id="376703"/>
    <lineage>
        <taxon>Eukaryota</taxon>
        <taxon>Fungi</taxon>
        <taxon>Dikarya</taxon>
        <taxon>Basidiomycota</taxon>
        <taxon>Agaricomycotina</taxon>
        <taxon>Agaricomycetes</taxon>
        <taxon>Russulales</taxon>
        <taxon>Russulaceae</taxon>
        <taxon>Multifurca</taxon>
    </lineage>
</organism>
<proteinExistence type="predicted"/>
<keyword evidence="2" id="KW-1185">Reference proteome</keyword>
<protein>
    <submittedName>
        <fullName evidence="1">Uncharacterized protein</fullName>
    </submittedName>
</protein>
<gene>
    <name evidence="1" type="ORF">B0F90DRAFT_1673038</name>
</gene>
<dbReference type="Proteomes" id="UP001203297">
    <property type="component" value="Unassembled WGS sequence"/>
</dbReference>
<evidence type="ECO:0000313" key="2">
    <source>
        <dbReference type="Proteomes" id="UP001203297"/>
    </source>
</evidence>
<dbReference type="AlphaFoldDB" id="A0AAD4QIE8"/>
<dbReference type="EMBL" id="WTXG01000636">
    <property type="protein sequence ID" value="KAI0287699.1"/>
    <property type="molecule type" value="Genomic_DNA"/>
</dbReference>
<evidence type="ECO:0000313" key="1">
    <source>
        <dbReference type="EMBL" id="KAI0287699.1"/>
    </source>
</evidence>
<reference evidence="1" key="1">
    <citation type="journal article" date="2022" name="New Phytol.">
        <title>Evolutionary transition to the ectomycorrhizal habit in the genomes of a hyperdiverse lineage of mushroom-forming fungi.</title>
        <authorList>
            <person name="Looney B."/>
            <person name="Miyauchi S."/>
            <person name="Morin E."/>
            <person name="Drula E."/>
            <person name="Courty P.E."/>
            <person name="Kohler A."/>
            <person name="Kuo A."/>
            <person name="LaButti K."/>
            <person name="Pangilinan J."/>
            <person name="Lipzen A."/>
            <person name="Riley R."/>
            <person name="Andreopoulos W."/>
            <person name="He G."/>
            <person name="Johnson J."/>
            <person name="Nolan M."/>
            <person name="Tritt A."/>
            <person name="Barry K.W."/>
            <person name="Grigoriev I.V."/>
            <person name="Nagy L.G."/>
            <person name="Hibbett D."/>
            <person name="Henrissat B."/>
            <person name="Matheny P.B."/>
            <person name="Labbe J."/>
            <person name="Martin F.M."/>
        </authorList>
    </citation>
    <scope>NUCLEOTIDE SEQUENCE</scope>
    <source>
        <strain evidence="1">BPL690</strain>
    </source>
</reference>
<sequence>MTGVVESADGSRLLFLLSSLVGKKGKKGFIVDGVVWCSRCRKREGRGKEKRKEKGCTPHSGCEHLRTVGVTLSAIRSLSRGWVIIRFILLLSGSSNTSFCQEGTVICVQIWFVAILRVIGDASGYYQGVIGIVLCRVTEKEFLNGKRGVMQGTSSVSVFLFILGCQSAVSQSYIVVGFDGKEMVLMNGVVDACVVWGGMVGVRGSSATSRGVLLFEKLPRSLQSAYTALSIFATWEMIILTWVHSSGHGACNGQPIEVLGWGVNSYYLGLESQTVGNIHGPVSAYSFHTSVCKASLSDTTWEVTGSETGEIGVAWGIVPRASVFVGVKSWYRSLTGKDLGRQQCPILR</sequence>
<accession>A0AAD4QIE8</accession>
<name>A0AAD4QIE8_9AGAM</name>
<comment type="caution">
    <text evidence="1">The sequence shown here is derived from an EMBL/GenBank/DDBJ whole genome shotgun (WGS) entry which is preliminary data.</text>
</comment>